<dbReference type="SMART" id="SM00164">
    <property type="entry name" value="TBC"/>
    <property type="match status" value="1"/>
</dbReference>
<proteinExistence type="predicted"/>
<evidence type="ECO:0000259" key="2">
    <source>
        <dbReference type="PROSITE" id="PS50086"/>
    </source>
</evidence>
<accession>A0AAX4NZK6</accession>
<evidence type="ECO:0000256" key="1">
    <source>
        <dbReference type="SAM" id="MobiDB-lite"/>
    </source>
</evidence>
<feature type="compositionally biased region" description="Low complexity" evidence="1">
    <location>
        <begin position="1"/>
        <end position="15"/>
    </location>
</feature>
<dbReference type="Proteomes" id="UP001472866">
    <property type="component" value="Chromosome 01"/>
</dbReference>
<dbReference type="EMBL" id="CP151501">
    <property type="protein sequence ID" value="WZN58984.1"/>
    <property type="molecule type" value="Genomic_DNA"/>
</dbReference>
<dbReference type="Pfam" id="PF00566">
    <property type="entry name" value="RabGAP-TBC"/>
    <property type="match status" value="1"/>
</dbReference>
<feature type="region of interest" description="Disordered" evidence="1">
    <location>
        <begin position="114"/>
        <end position="147"/>
    </location>
</feature>
<dbReference type="PANTHER" id="PTHR22957">
    <property type="entry name" value="TBC1 DOMAIN FAMILY MEMBER GTPASE-ACTIVATING PROTEIN"/>
    <property type="match status" value="1"/>
</dbReference>
<evidence type="ECO:0000313" key="3">
    <source>
        <dbReference type="EMBL" id="WZN58984.1"/>
    </source>
</evidence>
<dbReference type="InterPro" id="IPR000195">
    <property type="entry name" value="Rab-GAP-TBC_dom"/>
</dbReference>
<gene>
    <name evidence="3" type="ORF">HKI87_01g05090</name>
</gene>
<keyword evidence="4" id="KW-1185">Reference proteome</keyword>
<dbReference type="Gene3D" id="1.10.472.80">
    <property type="entry name" value="Ypt/Rab-GAP domain of gyp1p, domain 3"/>
    <property type="match status" value="1"/>
</dbReference>
<dbReference type="GO" id="GO:0005096">
    <property type="term" value="F:GTPase activator activity"/>
    <property type="evidence" value="ECO:0007669"/>
    <property type="project" value="TreeGrafter"/>
</dbReference>
<organism evidence="3 4">
    <name type="scientific">Chloropicon roscoffensis</name>
    <dbReference type="NCBI Taxonomy" id="1461544"/>
    <lineage>
        <taxon>Eukaryota</taxon>
        <taxon>Viridiplantae</taxon>
        <taxon>Chlorophyta</taxon>
        <taxon>Chloropicophyceae</taxon>
        <taxon>Chloropicales</taxon>
        <taxon>Chloropicaceae</taxon>
        <taxon>Chloropicon</taxon>
    </lineage>
</organism>
<dbReference type="PROSITE" id="PS50086">
    <property type="entry name" value="TBC_RABGAP"/>
    <property type="match status" value="1"/>
</dbReference>
<dbReference type="SUPFAM" id="SSF47923">
    <property type="entry name" value="Ypt/Rab-GAP domain of gyp1p"/>
    <property type="match status" value="2"/>
</dbReference>
<dbReference type="InterPro" id="IPR035969">
    <property type="entry name" value="Rab-GAP_TBC_sf"/>
</dbReference>
<protein>
    <submittedName>
        <fullName evidence="3">Rab-GTPase-TBC domain-containing protein</fullName>
    </submittedName>
</protein>
<evidence type="ECO:0000313" key="4">
    <source>
        <dbReference type="Proteomes" id="UP001472866"/>
    </source>
</evidence>
<dbReference type="Gene3D" id="1.10.8.270">
    <property type="entry name" value="putative rabgap domain of human tbc1 domain family member 14 like domains"/>
    <property type="match status" value="1"/>
</dbReference>
<reference evidence="3 4" key="1">
    <citation type="submission" date="2024-03" db="EMBL/GenBank/DDBJ databases">
        <title>Complete genome sequence of the green alga Chloropicon roscoffensis RCC1871.</title>
        <authorList>
            <person name="Lemieux C."/>
            <person name="Pombert J.-F."/>
            <person name="Otis C."/>
            <person name="Turmel M."/>
        </authorList>
    </citation>
    <scope>NUCLEOTIDE SEQUENCE [LARGE SCALE GENOMIC DNA]</scope>
    <source>
        <strain evidence="3 4">RCC1871</strain>
    </source>
</reference>
<dbReference type="PANTHER" id="PTHR22957:SF27">
    <property type="entry name" value="TBC1 DOMAIN FAMILY MEMBER 13"/>
    <property type="match status" value="1"/>
</dbReference>
<dbReference type="AlphaFoldDB" id="A0AAX4NZK6"/>
<sequence>MAAAVGDGAASAAGDSELESPARTKKDLYEARIEEFERVLSAEVIDLNALRKLALGGVPECRPGDVYSLRARTWKILLGHLSKDTKTWGESQRKRRRQYAEFCEEFMVDPTKVAAESDATDANGAASRNREGSLSTSQVDDDPLSTKSDSVWNKYFADNEVKDQIERDVDRTHPDIHFFNNQDGSSAVHKECMKRTLFVFAKLNPGLKYVQGMNELHAPLLWTFRTDPDEAESEHAEADAFFCFMEIMSEFRDHFCKQLDNSSSGIRATMTTLLGYLQEHDYELWDHLVNRMSIDPQYFAFRWITLMCSQEFHFPDLIRLWDTFLADPKGRLDSLLKFCVAMLVSARDLLLAGDFASNLKLLQSYPPTDVNVLIAKAQEIFAQSKV</sequence>
<feature type="region of interest" description="Disordered" evidence="1">
    <location>
        <begin position="1"/>
        <end position="24"/>
    </location>
</feature>
<name>A0AAX4NZK6_9CHLO</name>
<dbReference type="GO" id="GO:0006886">
    <property type="term" value="P:intracellular protein transport"/>
    <property type="evidence" value="ECO:0007669"/>
    <property type="project" value="TreeGrafter"/>
</dbReference>
<feature type="domain" description="Rab-GAP TBC" evidence="2">
    <location>
        <begin position="64"/>
        <end position="328"/>
    </location>
</feature>
<dbReference type="FunFam" id="1.10.472.80:FF:000009">
    <property type="entry name" value="TBC1 domain family member 13"/>
    <property type="match status" value="1"/>
</dbReference>